<protein>
    <submittedName>
        <fullName evidence="1">Uncharacterized protein</fullName>
    </submittedName>
</protein>
<gene>
    <name evidence="1" type="ORF">NCTC7928_07084</name>
</gene>
<proteinExistence type="predicted"/>
<evidence type="ECO:0000313" key="1">
    <source>
        <dbReference type="EMBL" id="STF46282.1"/>
    </source>
</evidence>
<reference evidence="1 2" key="1">
    <citation type="submission" date="2018-06" db="EMBL/GenBank/DDBJ databases">
        <authorList>
            <consortium name="Pathogen Informatics"/>
            <person name="Doyle S."/>
        </authorList>
    </citation>
    <scope>NUCLEOTIDE SEQUENCE [LARGE SCALE GENOMIC DNA]</scope>
    <source>
        <strain evidence="1 2">NCTC7928</strain>
    </source>
</reference>
<dbReference type="EMBL" id="UGAB01000002">
    <property type="protein sequence ID" value="STF46282.1"/>
    <property type="molecule type" value="Genomic_DNA"/>
</dbReference>
<dbReference type="AlphaFoldDB" id="A0A376LPV3"/>
<dbReference type="Proteomes" id="UP000254877">
    <property type="component" value="Unassembled WGS sequence"/>
</dbReference>
<dbReference type="RefSeq" id="WP_064773044.1">
    <property type="nucleotide sequence ID" value="NZ_CANUDW010000006.1"/>
</dbReference>
<accession>A0A376LPV3</accession>
<organism evidence="1 2">
    <name type="scientific">Escherichia coli</name>
    <dbReference type="NCBI Taxonomy" id="562"/>
    <lineage>
        <taxon>Bacteria</taxon>
        <taxon>Pseudomonadati</taxon>
        <taxon>Pseudomonadota</taxon>
        <taxon>Gammaproteobacteria</taxon>
        <taxon>Enterobacterales</taxon>
        <taxon>Enterobacteriaceae</taxon>
        <taxon>Escherichia</taxon>
    </lineage>
</organism>
<sequence>MKKAGLSISRVLCGDENEIRIEIKFSTGKEIILYTTPENLTLALTGKSETPCDVRLRNIKIKELRKGEK</sequence>
<evidence type="ECO:0000313" key="2">
    <source>
        <dbReference type="Proteomes" id="UP000254877"/>
    </source>
</evidence>
<name>A0A376LPV3_ECOLX</name>